<feature type="domain" description="Crinkler effector protein N-terminal" evidence="4">
    <location>
        <begin position="23"/>
        <end position="132"/>
    </location>
</feature>
<comment type="caution">
    <text evidence="5">The sequence shown here is derived from an EMBL/GenBank/DDBJ whole genome shotgun (WGS) entry which is preliminary data.</text>
</comment>
<dbReference type="Proteomes" id="UP000789570">
    <property type="component" value="Unassembled WGS sequence"/>
</dbReference>
<evidence type="ECO:0000313" key="6">
    <source>
        <dbReference type="Proteomes" id="UP000789570"/>
    </source>
</evidence>
<dbReference type="InterPro" id="IPR045379">
    <property type="entry name" value="Crinkler_N"/>
</dbReference>
<name>A0A9N9C5S0_9GLOM</name>
<comment type="subcellular location">
    <subcellularLocation>
        <location evidence="1">Host cell</location>
    </subcellularLocation>
    <subcellularLocation>
        <location evidence="2">Secreted</location>
    </subcellularLocation>
</comment>
<gene>
    <name evidence="5" type="ORF">FCALED_LOCUS7910</name>
</gene>
<protein>
    <submittedName>
        <fullName evidence="5">6696_t:CDS:1</fullName>
    </submittedName>
</protein>
<dbReference type="OrthoDB" id="2385580at2759"/>
<keyword evidence="6" id="KW-1185">Reference proteome</keyword>
<dbReference type="GO" id="GO:0005576">
    <property type="term" value="C:extracellular region"/>
    <property type="evidence" value="ECO:0007669"/>
    <property type="project" value="UniProtKB-SubCell"/>
</dbReference>
<evidence type="ECO:0000259" key="4">
    <source>
        <dbReference type="Pfam" id="PF20147"/>
    </source>
</evidence>
<evidence type="ECO:0000256" key="3">
    <source>
        <dbReference type="ARBA" id="ARBA00022525"/>
    </source>
</evidence>
<dbReference type="Pfam" id="PF20147">
    <property type="entry name" value="Crinkler"/>
    <property type="match status" value="1"/>
</dbReference>
<evidence type="ECO:0000313" key="5">
    <source>
        <dbReference type="EMBL" id="CAG8587413.1"/>
    </source>
</evidence>
<dbReference type="AlphaFoldDB" id="A0A9N9C5S0"/>
<reference evidence="5" key="1">
    <citation type="submission" date="2021-06" db="EMBL/GenBank/DDBJ databases">
        <authorList>
            <person name="Kallberg Y."/>
            <person name="Tangrot J."/>
            <person name="Rosling A."/>
        </authorList>
    </citation>
    <scope>NUCLEOTIDE SEQUENCE</scope>
    <source>
        <strain evidence="5">UK204</strain>
    </source>
</reference>
<dbReference type="GO" id="GO:0043657">
    <property type="term" value="C:host cell"/>
    <property type="evidence" value="ECO:0007669"/>
    <property type="project" value="UniProtKB-SubCell"/>
</dbReference>
<dbReference type="EMBL" id="CAJVPQ010002197">
    <property type="protein sequence ID" value="CAG8587413.1"/>
    <property type="molecule type" value="Genomic_DNA"/>
</dbReference>
<proteinExistence type="predicted"/>
<keyword evidence="3" id="KW-0964">Secreted</keyword>
<accession>A0A9N9C5S0</accession>
<evidence type="ECO:0000256" key="2">
    <source>
        <dbReference type="ARBA" id="ARBA00004613"/>
    </source>
</evidence>
<evidence type="ECO:0000256" key="1">
    <source>
        <dbReference type="ARBA" id="ARBA00004340"/>
    </source>
</evidence>
<organism evidence="5 6">
    <name type="scientific">Funneliformis caledonium</name>
    <dbReference type="NCBI Taxonomy" id="1117310"/>
    <lineage>
        <taxon>Eukaryota</taxon>
        <taxon>Fungi</taxon>
        <taxon>Fungi incertae sedis</taxon>
        <taxon>Mucoromycota</taxon>
        <taxon>Glomeromycotina</taxon>
        <taxon>Glomeromycetes</taxon>
        <taxon>Glomerales</taxon>
        <taxon>Glomeraceae</taxon>
        <taxon>Funneliformis</taxon>
    </lineage>
</organism>
<sequence length="147" mass="16388">MPAEVPDKFKTSDKLEKLLVGDIVLNCLISDENVNGIFSVTISNANNNRVSSLAEAIRNCHLDLFKNIDSSRLKLYKNKENADSVIIHNLINDNVAILGDTELIDPENAIYSYFNGRPKLSFQSEKGINVIVYPPAERVPKVLSKDN</sequence>